<dbReference type="PRINTS" id="PR00864">
    <property type="entry name" value="PREPILNPTASE"/>
</dbReference>
<protein>
    <recommendedName>
        <fullName evidence="9">Prepilin leader peptidase/N-methyltransferase</fullName>
        <ecNumber evidence="9">2.1.1.-</ecNumber>
        <ecNumber evidence="9">3.4.23.43</ecNumber>
    </recommendedName>
</protein>
<organism evidence="13 14">
    <name type="scientific">Tatumella ptyseos ATCC 33301</name>
    <dbReference type="NCBI Taxonomy" id="1005995"/>
    <lineage>
        <taxon>Bacteria</taxon>
        <taxon>Pseudomonadati</taxon>
        <taxon>Pseudomonadota</taxon>
        <taxon>Gammaproteobacteria</taxon>
        <taxon>Enterobacterales</taxon>
        <taxon>Erwiniaceae</taxon>
        <taxon>Tatumella</taxon>
    </lineage>
</organism>
<feature type="transmembrane region" description="Helical" evidence="10">
    <location>
        <begin position="50"/>
        <end position="68"/>
    </location>
</feature>
<evidence type="ECO:0000256" key="10">
    <source>
        <dbReference type="SAM" id="Phobius"/>
    </source>
</evidence>
<dbReference type="GO" id="GO:0032259">
    <property type="term" value="P:methylation"/>
    <property type="evidence" value="ECO:0007669"/>
    <property type="project" value="UniProtKB-KW"/>
</dbReference>
<feature type="transmembrane region" description="Helical" evidence="10">
    <location>
        <begin position="187"/>
        <end position="212"/>
    </location>
</feature>
<comment type="catalytic activity">
    <reaction evidence="9">
        <text>Typically cleaves a -Gly-|-Phe- bond to release an N-terminal, basic peptide of 5-8 residues from type IV prepilin, and then N-methylates the new N-terminal amino group, the methyl donor being S-adenosyl-L-methionine.</text>
        <dbReference type="EC" id="3.4.23.43"/>
    </reaction>
</comment>
<feature type="domain" description="Prepilin peptidase A24 N-terminal" evidence="12">
    <location>
        <begin position="8"/>
        <end position="95"/>
    </location>
</feature>
<feature type="transmembrane region" description="Helical" evidence="10">
    <location>
        <begin position="125"/>
        <end position="144"/>
    </location>
</feature>
<evidence type="ECO:0000259" key="11">
    <source>
        <dbReference type="Pfam" id="PF01478"/>
    </source>
</evidence>
<dbReference type="PANTHER" id="PTHR30487">
    <property type="entry name" value="TYPE 4 PREPILIN-LIKE PROTEINS LEADER PEPTIDE-PROCESSING ENZYME"/>
    <property type="match status" value="1"/>
</dbReference>
<gene>
    <name evidence="13" type="ORF">GTPT_0379</name>
</gene>
<evidence type="ECO:0000256" key="1">
    <source>
        <dbReference type="ARBA" id="ARBA00004429"/>
    </source>
</evidence>
<dbReference type="eggNOG" id="COG1989">
    <property type="taxonomic scope" value="Bacteria"/>
</dbReference>
<evidence type="ECO:0000259" key="12">
    <source>
        <dbReference type="Pfam" id="PF06750"/>
    </source>
</evidence>
<dbReference type="GO" id="GO:0005886">
    <property type="term" value="C:plasma membrane"/>
    <property type="evidence" value="ECO:0007669"/>
    <property type="project" value="UniProtKB-SubCell"/>
</dbReference>
<accession>A0A085JPM3</accession>
<dbReference type="InterPro" id="IPR000045">
    <property type="entry name" value="Prepilin_IV_endopep_pep"/>
</dbReference>
<dbReference type="AlphaFoldDB" id="A0A085JPM3"/>
<comment type="subcellular location">
    <subcellularLocation>
        <location evidence="1">Cell inner membrane</location>
        <topology evidence="1">Multi-pass membrane protein</topology>
    </subcellularLocation>
    <subcellularLocation>
        <location evidence="9">Cell membrane</location>
        <topology evidence="9">Multi-pass membrane protein</topology>
    </subcellularLocation>
</comment>
<keyword evidence="9 13" id="KW-0489">Methyltransferase</keyword>
<dbReference type="EC" id="2.1.1.-" evidence="9"/>
<evidence type="ECO:0000256" key="8">
    <source>
        <dbReference type="RuleBase" id="RU003793"/>
    </source>
</evidence>
<dbReference type="GO" id="GO:0008168">
    <property type="term" value="F:methyltransferase activity"/>
    <property type="evidence" value="ECO:0007669"/>
    <property type="project" value="UniProtKB-KW"/>
</dbReference>
<evidence type="ECO:0000256" key="4">
    <source>
        <dbReference type="ARBA" id="ARBA00022519"/>
    </source>
</evidence>
<evidence type="ECO:0000256" key="9">
    <source>
        <dbReference type="RuleBase" id="RU003794"/>
    </source>
</evidence>
<dbReference type="Pfam" id="PF01478">
    <property type="entry name" value="Peptidase_A24"/>
    <property type="match status" value="1"/>
</dbReference>
<evidence type="ECO:0000256" key="7">
    <source>
        <dbReference type="ARBA" id="ARBA00023136"/>
    </source>
</evidence>
<feature type="transmembrane region" description="Helical" evidence="10">
    <location>
        <begin position="75"/>
        <end position="95"/>
    </location>
</feature>
<dbReference type="PANTHER" id="PTHR30487:SF0">
    <property type="entry name" value="PREPILIN LEADER PEPTIDASE_N-METHYLTRANSFERASE-RELATED"/>
    <property type="match status" value="1"/>
</dbReference>
<dbReference type="EC" id="3.4.23.43" evidence="9"/>
<name>A0A085JPM3_9GAMM</name>
<dbReference type="Gene3D" id="1.20.120.1220">
    <property type="match status" value="1"/>
</dbReference>
<keyword evidence="14" id="KW-1185">Reference proteome</keyword>
<keyword evidence="6 10" id="KW-1133">Transmembrane helix</keyword>
<dbReference type="Pfam" id="PF06750">
    <property type="entry name" value="A24_N_bact"/>
    <property type="match status" value="1"/>
</dbReference>
<dbReference type="InterPro" id="IPR014032">
    <property type="entry name" value="Peptidase_A24A_bac"/>
</dbReference>
<dbReference type="Proteomes" id="UP000028602">
    <property type="component" value="Unassembled WGS sequence"/>
</dbReference>
<keyword evidence="7 10" id="KW-0472">Membrane</keyword>
<keyword evidence="5 9" id="KW-0812">Transmembrane</keyword>
<reference evidence="13 14" key="1">
    <citation type="submission" date="2014-05" db="EMBL/GenBank/DDBJ databases">
        <title>ATOL: Assembling a taxonomically balanced genome-scale reconstruction of the evolutionary history of the Enterobacteriaceae.</title>
        <authorList>
            <person name="Plunkett G.III."/>
            <person name="Neeno-Eckwall E.C."/>
            <person name="Glasner J.D."/>
            <person name="Perna N.T."/>
        </authorList>
    </citation>
    <scope>NUCLEOTIDE SEQUENCE [LARGE SCALE GENOMIC DNA]</scope>
    <source>
        <strain evidence="13 14">ATCC 33301</strain>
    </source>
</reference>
<comment type="function">
    <text evidence="9">Plays an essential role in type IV pili and type II pseudopili formation by proteolytically removing the leader sequence from substrate proteins and subsequently monomethylating the alpha-amino group of the newly exposed N-terminal phenylalanine.</text>
</comment>
<evidence type="ECO:0000256" key="3">
    <source>
        <dbReference type="ARBA" id="ARBA00022475"/>
    </source>
</evidence>
<keyword evidence="9" id="KW-0511">Multifunctional enzyme</keyword>
<feature type="domain" description="Prepilin type IV endopeptidase peptidase" evidence="11">
    <location>
        <begin position="108"/>
        <end position="212"/>
    </location>
</feature>
<keyword evidence="9 13" id="KW-0378">Hydrolase</keyword>
<evidence type="ECO:0000313" key="13">
    <source>
        <dbReference type="EMBL" id="KFD22419.1"/>
    </source>
</evidence>
<keyword evidence="4" id="KW-0997">Cell inner membrane</keyword>
<dbReference type="EMBL" id="JMPR01000007">
    <property type="protein sequence ID" value="KFD22419.1"/>
    <property type="molecule type" value="Genomic_DNA"/>
</dbReference>
<feature type="transmembrane region" description="Helical" evidence="10">
    <location>
        <begin position="232"/>
        <end position="253"/>
    </location>
</feature>
<dbReference type="GO" id="GO:0004190">
    <property type="term" value="F:aspartic-type endopeptidase activity"/>
    <property type="evidence" value="ECO:0007669"/>
    <property type="project" value="UniProtKB-EC"/>
</dbReference>
<feature type="transmembrane region" description="Helical" evidence="10">
    <location>
        <begin position="150"/>
        <end position="167"/>
    </location>
</feature>
<proteinExistence type="inferred from homology"/>
<keyword evidence="3" id="KW-1003">Cell membrane</keyword>
<evidence type="ECO:0000256" key="2">
    <source>
        <dbReference type="ARBA" id="ARBA00005801"/>
    </source>
</evidence>
<comment type="similarity">
    <text evidence="2 8">Belongs to the peptidase A24 family.</text>
</comment>
<evidence type="ECO:0000256" key="6">
    <source>
        <dbReference type="ARBA" id="ARBA00022989"/>
    </source>
</evidence>
<keyword evidence="9 13" id="KW-0808">Transferase</keyword>
<evidence type="ECO:0000256" key="5">
    <source>
        <dbReference type="ARBA" id="ARBA00022692"/>
    </source>
</evidence>
<dbReference type="GO" id="GO:0006465">
    <property type="term" value="P:signal peptide processing"/>
    <property type="evidence" value="ECO:0007669"/>
    <property type="project" value="TreeGrafter"/>
</dbReference>
<dbReference type="InterPro" id="IPR050882">
    <property type="entry name" value="Prepilin_peptidase/N-MTase"/>
</dbReference>
<sequence>MLLFIFISGSLYGSFIALLADRYSPCVPLPCSLRALIAPPSFCVQCHHPLTWFELIPVISFILLRGTCRYCRQSLPAGLIYAEILTGLFWVSVYMLLPSPLQWAAAILNYSLLYLLAITDRRYMLLPDMIVFALLWSGLLLAPAFTYPDLYSRLLGVCCGYLFLYAANLGFRYCRQREGIGEGDMKLLAAIGAWGGWQSLAPVIVIASAYALCELIFRRKLMASFRDSLPLPFGYFLSIAGACWFLIQNLSILPTAL</sequence>
<comment type="caution">
    <text evidence="13">The sequence shown here is derived from an EMBL/GenBank/DDBJ whole genome shotgun (WGS) entry which is preliminary data.</text>
</comment>
<keyword evidence="9" id="KW-0645">Protease</keyword>
<evidence type="ECO:0000313" key="14">
    <source>
        <dbReference type="Proteomes" id="UP000028602"/>
    </source>
</evidence>
<dbReference type="InterPro" id="IPR010627">
    <property type="entry name" value="Prepilin_pept_A24_N"/>
</dbReference>
<feature type="transmembrane region" description="Helical" evidence="10">
    <location>
        <begin position="101"/>
        <end position="118"/>
    </location>
</feature>